<dbReference type="EMBL" id="DS231615">
    <property type="protein sequence ID" value="EDU40892.1"/>
    <property type="molecule type" value="Genomic_DNA"/>
</dbReference>
<name>B2VW92_PYRTR</name>
<reference evidence="2" key="1">
    <citation type="journal article" date="2013" name="G3 (Bethesda)">
        <title>Comparative genomics of a plant-pathogenic fungus, Pyrenophora tritici-repentis, reveals transduplication and the impact of repeat elements on pathogenicity and population divergence.</title>
        <authorList>
            <person name="Manning V.A."/>
            <person name="Pandelova I."/>
            <person name="Dhillon B."/>
            <person name="Wilhelm L.J."/>
            <person name="Goodwin S.B."/>
            <person name="Berlin A.M."/>
            <person name="Figueroa M."/>
            <person name="Freitag M."/>
            <person name="Hane J.K."/>
            <person name="Henrissat B."/>
            <person name="Holman W.H."/>
            <person name="Kodira C.D."/>
            <person name="Martin J."/>
            <person name="Oliver R.P."/>
            <person name="Robbertse B."/>
            <person name="Schackwitz W."/>
            <person name="Schwartz D.C."/>
            <person name="Spatafora J.W."/>
            <person name="Turgeon B.G."/>
            <person name="Yandava C."/>
            <person name="Young S."/>
            <person name="Zhou S."/>
            <person name="Zeng Q."/>
            <person name="Grigoriev I.V."/>
            <person name="Ma L.-J."/>
            <person name="Ciuffetti L.M."/>
        </authorList>
    </citation>
    <scope>NUCLEOTIDE SEQUENCE [LARGE SCALE GENOMIC DNA]</scope>
    <source>
        <strain evidence="2">Pt-1C-BFP</strain>
    </source>
</reference>
<dbReference type="AlphaFoldDB" id="B2VW92"/>
<proteinExistence type="predicted"/>
<dbReference type="Proteomes" id="UP000001471">
    <property type="component" value="Unassembled WGS sequence"/>
</dbReference>
<gene>
    <name evidence="1" type="ORF">PTRG_01454</name>
</gene>
<protein>
    <submittedName>
        <fullName evidence="1">Uncharacterized protein</fullName>
    </submittedName>
</protein>
<evidence type="ECO:0000313" key="1">
    <source>
        <dbReference type="EMBL" id="EDU40892.1"/>
    </source>
</evidence>
<evidence type="ECO:0000313" key="2">
    <source>
        <dbReference type="Proteomes" id="UP000001471"/>
    </source>
</evidence>
<sequence>MEPITILSTRRLWSGKGRDNKQQQASVWWLRRALAVAAYHVSYSLTVSALAPCRACPDGGVLLSRRFVCKDATQNV</sequence>
<organism evidence="1 2">
    <name type="scientific">Pyrenophora tritici-repentis (strain Pt-1C-BFP)</name>
    <name type="common">Wheat tan spot fungus</name>
    <name type="synonym">Drechslera tritici-repentis</name>
    <dbReference type="NCBI Taxonomy" id="426418"/>
    <lineage>
        <taxon>Eukaryota</taxon>
        <taxon>Fungi</taxon>
        <taxon>Dikarya</taxon>
        <taxon>Ascomycota</taxon>
        <taxon>Pezizomycotina</taxon>
        <taxon>Dothideomycetes</taxon>
        <taxon>Pleosporomycetidae</taxon>
        <taxon>Pleosporales</taxon>
        <taxon>Pleosporineae</taxon>
        <taxon>Pleosporaceae</taxon>
        <taxon>Pyrenophora</taxon>
    </lineage>
</organism>
<dbReference type="InParanoid" id="B2VW92"/>
<dbReference type="HOGENOM" id="CLU_2655683_0_0_1"/>
<accession>B2VW92</accession>